<dbReference type="InterPro" id="IPR000595">
    <property type="entry name" value="cNMP-bd_dom"/>
</dbReference>
<dbReference type="RefSeq" id="WP_094410246.1">
    <property type="nucleotide sequence ID" value="NZ_BMJZ01000003.1"/>
</dbReference>
<proteinExistence type="predicted"/>
<dbReference type="Gene3D" id="2.60.120.10">
    <property type="entry name" value="Jelly Rolls"/>
    <property type="match status" value="1"/>
</dbReference>
<dbReference type="SUPFAM" id="SSF51206">
    <property type="entry name" value="cAMP-binding domain-like"/>
    <property type="match status" value="1"/>
</dbReference>
<dbReference type="InterPro" id="IPR014710">
    <property type="entry name" value="RmlC-like_jellyroll"/>
</dbReference>
<organism evidence="2 3">
    <name type="scientific">Elstera cyanobacteriorum</name>
    <dbReference type="NCBI Taxonomy" id="2022747"/>
    <lineage>
        <taxon>Bacteria</taxon>
        <taxon>Pseudomonadati</taxon>
        <taxon>Pseudomonadota</taxon>
        <taxon>Alphaproteobacteria</taxon>
        <taxon>Rhodospirillales</taxon>
        <taxon>Rhodospirillaceae</taxon>
        <taxon>Elstera</taxon>
    </lineage>
</organism>
<evidence type="ECO:0000259" key="1">
    <source>
        <dbReference type="PROSITE" id="PS50042"/>
    </source>
</evidence>
<dbReference type="SMART" id="SM00100">
    <property type="entry name" value="cNMP"/>
    <property type="match status" value="1"/>
</dbReference>
<sequence length="156" mass="17587">MGLQQEVQTLRMVPMFSQLDPARLKLISFASERVQIMPGEEFIREGEEGEDAFVLLSGRAEVTLEGGETHVKLGEVAENQIVGMIALLSHGRRTATVRALEPLECLRLPKDVFHQMVRDLPDFALAVMRDLSDALERQTAHFREVLDDHADRDAKH</sequence>
<feature type="domain" description="Cyclic nucleotide-binding" evidence="1">
    <location>
        <begin position="15"/>
        <end position="117"/>
    </location>
</feature>
<keyword evidence="3" id="KW-1185">Reference proteome</keyword>
<dbReference type="OrthoDB" id="9809206at2"/>
<accession>A0A255XI09</accession>
<dbReference type="PANTHER" id="PTHR11635">
    <property type="entry name" value="CAMP-DEPENDENT PROTEIN KINASE REGULATORY CHAIN"/>
    <property type="match status" value="1"/>
</dbReference>
<comment type="caution">
    <text evidence="2">The sequence shown here is derived from an EMBL/GenBank/DDBJ whole genome shotgun (WGS) entry which is preliminary data.</text>
</comment>
<dbReference type="InterPro" id="IPR018490">
    <property type="entry name" value="cNMP-bd_dom_sf"/>
</dbReference>
<dbReference type="Pfam" id="PF00027">
    <property type="entry name" value="cNMP_binding"/>
    <property type="match status" value="1"/>
</dbReference>
<protein>
    <recommendedName>
        <fullName evidence="1">Cyclic nucleotide-binding domain-containing protein</fullName>
    </recommendedName>
</protein>
<name>A0A255XI09_9PROT</name>
<dbReference type="PROSITE" id="PS50042">
    <property type="entry name" value="CNMP_BINDING_3"/>
    <property type="match status" value="1"/>
</dbReference>
<dbReference type="PANTHER" id="PTHR11635:SF152">
    <property type="entry name" value="CAMP-DEPENDENT PROTEIN KINASE TYPE I REGULATORY SUBUNIT-RELATED"/>
    <property type="match status" value="1"/>
</dbReference>
<evidence type="ECO:0000313" key="2">
    <source>
        <dbReference type="EMBL" id="OYQ16609.1"/>
    </source>
</evidence>
<dbReference type="Proteomes" id="UP000216361">
    <property type="component" value="Unassembled WGS sequence"/>
</dbReference>
<reference evidence="2 3" key="1">
    <citation type="submission" date="2017-07" db="EMBL/GenBank/DDBJ databases">
        <title>Elstera cyanobacteriorum sp. nov., a novel bacterium isolated from cyanobacterial aggregates in a eutrophic lake.</title>
        <authorList>
            <person name="Cai H."/>
        </authorList>
    </citation>
    <scope>NUCLEOTIDE SEQUENCE [LARGE SCALE GENOMIC DNA]</scope>
    <source>
        <strain evidence="2 3">TH019</strain>
    </source>
</reference>
<dbReference type="CDD" id="cd00038">
    <property type="entry name" value="CAP_ED"/>
    <property type="match status" value="1"/>
</dbReference>
<dbReference type="InterPro" id="IPR050503">
    <property type="entry name" value="cAMP-dep_PK_reg_su-like"/>
</dbReference>
<dbReference type="EMBL" id="NOXS01000035">
    <property type="protein sequence ID" value="OYQ16609.1"/>
    <property type="molecule type" value="Genomic_DNA"/>
</dbReference>
<evidence type="ECO:0000313" key="3">
    <source>
        <dbReference type="Proteomes" id="UP000216361"/>
    </source>
</evidence>
<dbReference type="GO" id="GO:0005952">
    <property type="term" value="C:cAMP-dependent protein kinase complex"/>
    <property type="evidence" value="ECO:0007669"/>
    <property type="project" value="InterPro"/>
</dbReference>
<gene>
    <name evidence="2" type="ORF">CHR90_16580</name>
</gene>
<dbReference type="GO" id="GO:0005829">
    <property type="term" value="C:cytosol"/>
    <property type="evidence" value="ECO:0007669"/>
    <property type="project" value="TreeGrafter"/>
</dbReference>
<dbReference type="AlphaFoldDB" id="A0A255XI09"/>